<evidence type="ECO:0000259" key="1">
    <source>
        <dbReference type="Pfam" id="PF05685"/>
    </source>
</evidence>
<dbReference type="PANTHER" id="PTHR35400">
    <property type="entry name" value="SLR1083 PROTEIN"/>
    <property type="match status" value="1"/>
</dbReference>
<feature type="domain" description="Putative restriction endonuclease" evidence="1">
    <location>
        <begin position="10"/>
        <end position="168"/>
    </location>
</feature>
<protein>
    <recommendedName>
        <fullName evidence="1">Putative restriction endonuclease domain-containing protein</fullName>
    </recommendedName>
</protein>
<reference evidence="2 3" key="1">
    <citation type="submission" date="2019-08" db="EMBL/GenBank/DDBJ databases">
        <title>Deep-cultivation of Planctomycetes and their phenomic and genomic characterization uncovers novel biology.</title>
        <authorList>
            <person name="Wiegand S."/>
            <person name="Jogler M."/>
            <person name="Boedeker C."/>
            <person name="Pinto D."/>
            <person name="Vollmers J."/>
            <person name="Rivas-Marin E."/>
            <person name="Kohn T."/>
            <person name="Peeters S.H."/>
            <person name="Heuer A."/>
            <person name="Rast P."/>
            <person name="Oberbeckmann S."/>
            <person name="Bunk B."/>
            <person name="Jeske O."/>
            <person name="Meyerdierks A."/>
            <person name="Storesund J.E."/>
            <person name="Kallscheuer N."/>
            <person name="Luecker S."/>
            <person name="Lage O.M."/>
            <person name="Pohl T."/>
            <person name="Merkel B.J."/>
            <person name="Hornburger P."/>
            <person name="Mueller R.-W."/>
            <person name="Bruemmer F."/>
            <person name="Labrenz M."/>
            <person name="Spormann A.M."/>
            <person name="Op Den Camp H."/>
            <person name="Overmann J."/>
            <person name="Amann R."/>
            <person name="Jetten M.S.M."/>
            <person name="Mascher T."/>
            <person name="Medema M.H."/>
            <person name="Devos D.P."/>
            <person name="Kaster A.-K."/>
            <person name="Ovreas L."/>
            <person name="Rohde M."/>
            <person name="Galperin M.Y."/>
            <person name="Jogler C."/>
        </authorList>
    </citation>
    <scope>NUCLEOTIDE SEQUENCE [LARGE SCALE GENOMIC DNA]</scope>
    <source>
        <strain evidence="2 3">LF1</strain>
    </source>
</reference>
<dbReference type="SUPFAM" id="SSF52980">
    <property type="entry name" value="Restriction endonuclease-like"/>
    <property type="match status" value="1"/>
</dbReference>
<keyword evidence="3" id="KW-1185">Reference proteome</keyword>
<dbReference type="CDD" id="cd06260">
    <property type="entry name" value="DUF820-like"/>
    <property type="match status" value="1"/>
</dbReference>
<organism evidence="2 3">
    <name type="scientific">Rubripirellula obstinata</name>
    <dbReference type="NCBI Taxonomy" id="406547"/>
    <lineage>
        <taxon>Bacteria</taxon>
        <taxon>Pseudomonadati</taxon>
        <taxon>Planctomycetota</taxon>
        <taxon>Planctomycetia</taxon>
        <taxon>Pirellulales</taxon>
        <taxon>Pirellulaceae</taxon>
        <taxon>Rubripirellula</taxon>
    </lineage>
</organism>
<gene>
    <name evidence="2" type="ORF">LF1_32260</name>
</gene>
<comment type="caution">
    <text evidence="2">The sequence shown here is derived from an EMBL/GenBank/DDBJ whole genome shotgun (WGS) entry which is preliminary data.</text>
</comment>
<dbReference type="EMBL" id="VRLW01000001">
    <property type="protein sequence ID" value="KAA1260686.1"/>
    <property type="molecule type" value="Genomic_DNA"/>
</dbReference>
<accession>A0A5B1CJE2</accession>
<dbReference type="InterPro" id="IPR008538">
    <property type="entry name" value="Uma2"/>
</dbReference>
<name>A0A5B1CJE2_9BACT</name>
<proteinExistence type="predicted"/>
<dbReference type="PANTHER" id="PTHR35400:SF3">
    <property type="entry name" value="SLL1072 PROTEIN"/>
    <property type="match status" value="1"/>
</dbReference>
<dbReference type="InterPro" id="IPR012296">
    <property type="entry name" value="Nuclease_put_TT1808"/>
</dbReference>
<dbReference type="Gene3D" id="3.90.1570.10">
    <property type="entry name" value="tt1808, chain A"/>
    <property type="match status" value="1"/>
</dbReference>
<dbReference type="OrthoDB" id="9789502at2"/>
<dbReference type="Pfam" id="PF05685">
    <property type="entry name" value="Uma2"/>
    <property type="match status" value="1"/>
</dbReference>
<dbReference type="Proteomes" id="UP000322699">
    <property type="component" value="Unassembled WGS sequence"/>
</dbReference>
<dbReference type="RefSeq" id="WP_068262239.1">
    <property type="nucleotide sequence ID" value="NZ_LWSK01000033.1"/>
</dbReference>
<evidence type="ECO:0000313" key="2">
    <source>
        <dbReference type="EMBL" id="KAA1260686.1"/>
    </source>
</evidence>
<dbReference type="AlphaFoldDB" id="A0A5B1CJE2"/>
<sequence length="184" mass="20711">MSTALRLTADEYDQMIAKGAFDGIPRKIELIRGELREMNPASPVHEDYIDYLNRWSTDATTSRDCVVRVQSSIDLLDSRPEPDLTWLRPGRYAARRPQASDVLLLIEVAHSSLPSDMGEKAELYAEFNVAEYWVIDVASRCIHVFADAVNHAYQDRGQLTVGQTLSPRCRPDAVLVLADLFSET</sequence>
<evidence type="ECO:0000313" key="3">
    <source>
        <dbReference type="Proteomes" id="UP000322699"/>
    </source>
</evidence>
<dbReference type="InterPro" id="IPR011335">
    <property type="entry name" value="Restrct_endonuc-II-like"/>
</dbReference>